<protein>
    <recommendedName>
        <fullName evidence="1">Bacterial SCP orthologue domain-containing protein</fullName>
    </recommendedName>
</protein>
<dbReference type="InterPro" id="IPR041629">
    <property type="entry name" value="SCP_3"/>
</dbReference>
<organism evidence="2 3">
    <name type="scientific">Gardnerella vaginalis</name>
    <dbReference type="NCBI Taxonomy" id="2702"/>
    <lineage>
        <taxon>Bacteria</taxon>
        <taxon>Bacillati</taxon>
        <taxon>Actinomycetota</taxon>
        <taxon>Actinomycetes</taxon>
        <taxon>Bifidobacteriales</taxon>
        <taxon>Bifidobacteriaceae</taxon>
        <taxon>Gardnerella</taxon>
    </lineage>
</organism>
<name>A0A2K1SV23_GARVA</name>
<dbReference type="Proteomes" id="UP000236146">
    <property type="component" value="Unassembled WGS sequence"/>
</dbReference>
<evidence type="ECO:0000313" key="3">
    <source>
        <dbReference type="Proteomes" id="UP000236146"/>
    </source>
</evidence>
<dbReference type="Gene3D" id="3.30.1050.40">
    <property type="match status" value="1"/>
</dbReference>
<dbReference type="AlphaFoldDB" id="A0A2K1SV23"/>
<comment type="caution">
    <text evidence="2">The sequence shown here is derived from an EMBL/GenBank/DDBJ whole genome shotgun (WGS) entry which is preliminary data.</text>
</comment>
<dbReference type="EMBL" id="MNLH01000002">
    <property type="protein sequence ID" value="PNS43368.1"/>
    <property type="molecule type" value="Genomic_DNA"/>
</dbReference>
<reference evidence="3" key="1">
    <citation type="submission" date="2016-10" db="EMBL/GenBank/DDBJ databases">
        <authorList>
            <person name="Bumgarner R.E."/>
            <person name="Fredricks D.N."/>
            <person name="Srinivasan S."/>
        </authorList>
    </citation>
    <scope>NUCLEOTIDE SEQUENCE [LARGE SCALE GENOMIC DNA]</scope>
    <source>
        <strain evidence="3">KA00225</strain>
    </source>
</reference>
<dbReference type="Pfam" id="PF17844">
    <property type="entry name" value="SCP_3"/>
    <property type="match status" value="1"/>
</dbReference>
<evidence type="ECO:0000259" key="1">
    <source>
        <dbReference type="Pfam" id="PF17844"/>
    </source>
</evidence>
<accession>A0A2K1SV23</accession>
<sequence length="140" mass="15444">MSVILERDIARGQSALKIWNDLALKAVNNEVNAMKINSNILNISRTDEALAVRYSLYVLENKVPGCGVEVRVAPWGAVKILEGPESDPHNLTPPDVIELEPSVWLRLVCGITKWDEEKEAGNISAMGERDNLSAILPLEL</sequence>
<proteinExistence type="predicted"/>
<dbReference type="OrthoDB" id="8481083at2"/>
<gene>
    <name evidence="2" type="ORF">BFS05_01895</name>
</gene>
<evidence type="ECO:0000313" key="2">
    <source>
        <dbReference type="EMBL" id="PNS43368.1"/>
    </source>
</evidence>
<feature type="domain" description="Bacterial SCP orthologue" evidence="1">
    <location>
        <begin position="44"/>
        <end position="138"/>
    </location>
</feature>